<reference evidence="1 2" key="1">
    <citation type="submission" date="2019-10" db="EMBL/GenBank/DDBJ databases">
        <title>Streptomyces smaragdinus sp. nov. and Streptomyces fabii sp. nov., isolated from the gut of fungus growing-termite Macrotermes natalensis.</title>
        <authorList>
            <person name="Schwitalla J."/>
            <person name="Benndorf R."/>
            <person name="Martin K."/>
            <person name="De Beer W."/>
            <person name="Kaster A.-K."/>
            <person name="Vollmers J."/>
            <person name="Poulsen M."/>
            <person name="Beemelmanns C."/>
        </authorList>
    </citation>
    <scope>NUCLEOTIDE SEQUENCE [LARGE SCALE GENOMIC DNA]</scope>
    <source>
        <strain evidence="1 2">RB5</strain>
    </source>
</reference>
<evidence type="ECO:0000313" key="2">
    <source>
        <dbReference type="Proteomes" id="UP000466345"/>
    </source>
</evidence>
<proteinExistence type="predicted"/>
<gene>
    <name evidence="1" type="ORF">SRB5_43950</name>
</gene>
<keyword evidence="2" id="KW-1185">Reference proteome</keyword>
<dbReference type="AlphaFoldDB" id="A0A7K0CLU7"/>
<sequence>MNIETLVLDSQGFSSWIVQDRAVMSLLEQAERDGVSGSRT</sequence>
<dbReference type="EMBL" id="WEGJ01000019">
    <property type="protein sequence ID" value="MQY14233.1"/>
    <property type="molecule type" value="Genomic_DNA"/>
</dbReference>
<name>A0A7K0CLU7_9ACTN</name>
<comment type="caution">
    <text evidence="1">The sequence shown here is derived from an EMBL/GenBank/DDBJ whole genome shotgun (WGS) entry which is preliminary data.</text>
</comment>
<dbReference type="RefSeq" id="WP_323378278.1">
    <property type="nucleotide sequence ID" value="NZ_WEGJ01000019.1"/>
</dbReference>
<dbReference type="Proteomes" id="UP000466345">
    <property type="component" value="Unassembled WGS sequence"/>
</dbReference>
<protein>
    <submittedName>
        <fullName evidence="1">Uncharacterized protein</fullName>
    </submittedName>
</protein>
<organism evidence="1 2">
    <name type="scientific">Streptomyces smaragdinus</name>
    <dbReference type="NCBI Taxonomy" id="2585196"/>
    <lineage>
        <taxon>Bacteria</taxon>
        <taxon>Bacillati</taxon>
        <taxon>Actinomycetota</taxon>
        <taxon>Actinomycetes</taxon>
        <taxon>Kitasatosporales</taxon>
        <taxon>Streptomycetaceae</taxon>
        <taxon>Streptomyces</taxon>
    </lineage>
</organism>
<accession>A0A7K0CLU7</accession>
<evidence type="ECO:0000313" key="1">
    <source>
        <dbReference type="EMBL" id="MQY14233.1"/>
    </source>
</evidence>